<comment type="caution">
    <text evidence="1">The sequence shown here is derived from an EMBL/GenBank/DDBJ whole genome shotgun (WGS) entry which is preliminary data.</text>
</comment>
<evidence type="ECO:0000313" key="1">
    <source>
        <dbReference type="EMBL" id="KAJ6423637.1"/>
    </source>
</evidence>
<dbReference type="GO" id="GO:0016616">
    <property type="term" value="F:oxidoreductase activity, acting on the CH-OH group of donors, NAD or NADP as acceptor"/>
    <property type="evidence" value="ECO:0007669"/>
    <property type="project" value="InterPro"/>
</dbReference>
<name>A0AAD6KJQ6_9ROSI</name>
<gene>
    <name evidence="1" type="ORF">OIU84_024583</name>
</gene>
<dbReference type="EMBL" id="JAPFFJ010000006">
    <property type="protein sequence ID" value="KAJ6423637.1"/>
    <property type="molecule type" value="Genomic_DNA"/>
</dbReference>
<keyword evidence="2" id="KW-1185">Reference proteome</keyword>
<dbReference type="Gene3D" id="3.90.110.10">
    <property type="entry name" value="Lactate dehydrogenase/glycoside hydrolase, family 4, C-terminal"/>
    <property type="match status" value="1"/>
</dbReference>
<dbReference type="Proteomes" id="UP001162972">
    <property type="component" value="Chromosome 16"/>
</dbReference>
<sequence length="33" mass="3491">MKSLLLLQRELKMVGTEVVEAKAGKGSATLSMA</sequence>
<protein>
    <submittedName>
        <fullName evidence="1">Uncharacterized protein</fullName>
    </submittedName>
</protein>
<dbReference type="InterPro" id="IPR015955">
    <property type="entry name" value="Lactate_DH/Glyco_Ohase_4_C"/>
</dbReference>
<accession>A0AAD6KJQ6</accession>
<reference evidence="1 2" key="1">
    <citation type="journal article" date="2023" name="Int. J. Mol. Sci.">
        <title>De Novo Assembly and Annotation of 11 Diverse Shrub Willow (Salix) Genomes Reveals Novel Gene Organization in Sex-Linked Regions.</title>
        <authorList>
            <person name="Hyden B."/>
            <person name="Feng K."/>
            <person name="Yates T.B."/>
            <person name="Jawdy S."/>
            <person name="Cereghino C."/>
            <person name="Smart L.B."/>
            <person name="Muchero W."/>
        </authorList>
    </citation>
    <scope>NUCLEOTIDE SEQUENCE [LARGE SCALE GENOMIC DNA]</scope>
    <source>
        <tissue evidence="1">Shoot tip</tissue>
    </source>
</reference>
<organism evidence="1 2">
    <name type="scientific">Salix udensis</name>
    <dbReference type="NCBI Taxonomy" id="889485"/>
    <lineage>
        <taxon>Eukaryota</taxon>
        <taxon>Viridiplantae</taxon>
        <taxon>Streptophyta</taxon>
        <taxon>Embryophyta</taxon>
        <taxon>Tracheophyta</taxon>
        <taxon>Spermatophyta</taxon>
        <taxon>Magnoliopsida</taxon>
        <taxon>eudicotyledons</taxon>
        <taxon>Gunneridae</taxon>
        <taxon>Pentapetalae</taxon>
        <taxon>rosids</taxon>
        <taxon>fabids</taxon>
        <taxon>Malpighiales</taxon>
        <taxon>Salicaceae</taxon>
        <taxon>Saliceae</taxon>
        <taxon>Salix</taxon>
    </lineage>
</organism>
<dbReference type="AlphaFoldDB" id="A0AAD6KJQ6"/>
<evidence type="ECO:0000313" key="2">
    <source>
        <dbReference type="Proteomes" id="UP001162972"/>
    </source>
</evidence>
<proteinExistence type="predicted"/>